<evidence type="ECO:0000256" key="5">
    <source>
        <dbReference type="ARBA" id="ARBA00022989"/>
    </source>
</evidence>
<dbReference type="GO" id="GO:0005886">
    <property type="term" value="C:plasma membrane"/>
    <property type="evidence" value="ECO:0007669"/>
    <property type="project" value="UniProtKB-SubCell"/>
</dbReference>
<feature type="transmembrane region" description="Helical" evidence="8">
    <location>
        <begin position="543"/>
        <end position="564"/>
    </location>
</feature>
<evidence type="ECO:0000256" key="4">
    <source>
        <dbReference type="ARBA" id="ARBA00022692"/>
    </source>
</evidence>
<dbReference type="InterPro" id="IPR003445">
    <property type="entry name" value="Cat_transpt"/>
</dbReference>
<evidence type="ECO:0000313" key="9">
    <source>
        <dbReference type="EMBL" id="KYF63085.1"/>
    </source>
</evidence>
<feature type="transmembrane region" description="Helical" evidence="8">
    <location>
        <begin position="324"/>
        <end position="343"/>
    </location>
</feature>
<dbReference type="RefSeq" id="WP_061612334.1">
    <property type="nucleotide sequence ID" value="NZ_JEMA01001038.1"/>
</dbReference>
<sequence length="582" mass="60987">PLLAGSAVLLGFDLALAITPRASAALTALETLLVPAWIAAVVSLERLRKALAGARVEARKPRLALFLLALVLLLACIGEKWLILLGHAAEDAGQRGIVLYRSYTVLAFVVALVGLLGRRPIERLMATAAEHPARLMVLSFGVATLLGSFLLTLPQSLRNVADASFVDGLFMAASAVCVTGLAVHNVAETYTPFGQAVLLLLVQVGGLGIMVLSTFFAIVAGRKLRLRDAAVMAEMIDAESFARLRRNLAAIVLFTLGIEAVGALGLLFSFLPHHEIASGPVAGEPLSGAGDHLWAAVFHAVSAYCNAGFSLFGGGLVPLVGSPAVSGVLAGMVILGSLGFPVHDELLRRARLRLRGERPPRLSLHSQVVLIGTAVLLAVGTVGYLALEWRRSMGGLSWPVKVMASFFQSAMTRSAGLNTVDYGLMGPATWMLTCMLMFIGGAPGSTAGGIKITTFAALFAALRAELRGDEAPHLLGRTIPAATVRRALAIACLMVVLVSGFLLVMLTLEPHDPLGLALETISALATAGLSANVTPSLSAPGKLMITLAMFIGRIGPLTLAMALANQARSRFYRLPEEKVGIG</sequence>
<keyword evidence="5 8" id="KW-1133">Transmembrane helix</keyword>
<keyword evidence="4 8" id="KW-0812">Transmembrane</keyword>
<keyword evidence="7 8" id="KW-0472">Membrane</keyword>
<feature type="non-terminal residue" evidence="9">
    <location>
        <position position="1"/>
    </location>
</feature>
<keyword evidence="3" id="KW-1003">Cell membrane</keyword>
<name>A0A150Q528_SORCE</name>
<evidence type="ECO:0000256" key="3">
    <source>
        <dbReference type="ARBA" id="ARBA00022475"/>
    </source>
</evidence>
<evidence type="ECO:0000256" key="1">
    <source>
        <dbReference type="ARBA" id="ARBA00004651"/>
    </source>
</evidence>
<dbReference type="AlphaFoldDB" id="A0A150Q528"/>
<feature type="transmembrane region" description="Helical" evidence="8">
    <location>
        <begin position="135"/>
        <end position="153"/>
    </location>
</feature>
<dbReference type="PANTHER" id="PTHR32024:SF1">
    <property type="entry name" value="KTR SYSTEM POTASSIUM UPTAKE PROTEIN B"/>
    <property type="match status" value="1"/>
</dbReference>
<reference evidence="9 10" key="1">
    <citation type="submission" date="2014-02" db="EMBL/GenBank/DDBJ databases">
        <title>The small core and large imbalanced accessory genome model reveals a collaborative survival strategy of Sorangium cellulosum strains in nature.</title>
        <authorList>
            <person name="Han K."/>
            <person name="Peng R."/>
            <person name="Blom J."/>
            <person name="Li Y.-Z."/>
        </authorList>
    </citation>
    <scope>NUCLEOTIDE SEQUENCE [LARGE SCALE GENOMIC DNA]</scope>
    <source>
        <strain evidence="9 10">So0008-312</strain>
    </source>
</reference>
<dbReference type="OrthoDB" id="9810952at2"/>
<evidence type="ECO:0000313" key="10">
    <source>
        <dbReference type="Proteomes" id="UP000075260"/>
    </source>
</evidence>
<evidence type="ECO:0000256" key="2">
    <source>
        <dbReference type="ARBA" id="ARBA00022448"/>
    </source>
</evidence>
<dbReference type="EMBL" id="JEMA01001038">
    <property type="protein sequence ID" value="KYF63085.1"/>
    <property type="molecule type" value="Genomic_DNA"/>
</dbReference>
<keyword evidence="2" id="KW-0813">Transport</keyword>
<feature type="transmembrane region" description="Helical" evidence="8">
    <location>
        <begin position="248"/>
        <end position="271"/>
    </location>
</feature>
<protein>
    <submittedName>
        <fullName evidence="9">TrkH family potassium uptake protein</fullName>
    </submittedName>
</protein>
<evidence type="ECO:0000256" key="8">
    <source>
        <dbReference type="SAM" id="Phobius"/>
    </source>
</evidence>
<feature type="transmembrane region" description="Helical" evidence="8">
    <location>
        <begin position="65"/>
        <end position="85"/>
    </location>
</feature>
<keyword evidence="6" id="KW-0406">Ion transport</keyword>
<dbReference type="GO" id="GO:0008324">
    <property type="term" value="F:monoatomic cation transmembrane transporter activity"/>
    <property type="evidence" value="ECO:0007669"/>
    <property type="project" value="InterPro"/>
</dbReference>
<dbReference type="Pfam" id="PF02386">
    <property type="entry name" value="TrkH"/>
    <property type="match status" value="1"/>
</dbReference>
<comment type="caution">
    <text evidence="9">The sequence shown here is derived from an EMBL/GenBank/DDBJ whole genome shotgun (WGS) entry which is preliminary data.</text>
</comment>
<evidence type="ECO:0000256" key="7">
    <source>
        <dbReference type="ARBA" id="ARBA00023136"/>
    </source>
</evidence>
<feature type="transmembrane region" description="Helical" evidence="8">
    <location>
        <begin position="196"/>
        <end position="219"/>
    </location>
</feature>
<dbReference type="PANTHER" id="PTHR32024">
    <property type="entry name" value="TRK SYSTEM POTASSIUM UPTAKE PROTEIN TRKG-RELATED"/>
    <property type="match status" value="1"/>
</dbReference>
<evidence type="ECO:0000256" key="6">
    <source>
        <dbReference type="ARBA" id="ARBA00023065"/>
    </source>
</evidence>
<organism evidence="9 10">
    <name type="scientific">Sorangium cellulosum</name>
    <name type="common">Polyangium cellulosum</name>
    <dbReference type="NCBI Taxonomy" id="56"/>
    <lineage>
        <taxon>Bacteria</taxon>
        <taxon>Pseudomonadati</taxon>
        <taxon>Myxococcota</taxon>
        <taxon>Polyangia</taxon>
        <taxon>Polyangiales</taxon>
        <taxon>Polyangiaceae</taxon>
        <taxon>Sorangium</taxon>
    </lineage>
</organism>
<dbReference type="GO" id="GO:0030001">
    <property type="term" value="P:metal ion transport"/>
    <property type="evidence" value="ECO:0007669"/>
    <property type="project" value="UniProtKB-ARBA"/>
</dbReference>
<accession>A0A150Q528</accession>
<feature type="transmembrane region" description="Helical" evidence="8">
    <location>
        <begin position="364"/>
        <end position="387"/>
    </location>
</feature>
<proteinExistence type="predicted"/>
<dbReference type="Proteomes" id="UP000075260">
    <property type="component" value="Unassembled WGS sequence"/>
</dbReference>
<feature type="transmembrane region" description="Helical" evidence="8">
    <location>
        <begin position="27"/>
        <end position="44"/>
    </location>
</feature>
<comment type="subcellular location">
    <subcellularLocation>
        <location evidence="1">Cell membrane</location>
        <topology evidence="1">Multi-pass membrane protein</topology>
    </subcellularLocation>
</comment>
<feature type="transmembrane region" description="Helical" evidence="8">
    <location>
        <begin position="487"/>
        <end position="508"/>
    </location>
</feature>
<feature type="transmembrane region" description="Helical" evidence="8">
    <location>
        <begin position="422"/>
        <end position="442"/>
    </location>
</feature>
<feature type="transmembrane region" description="Helical" evidence="8">
    <location>
        <begin position="97"/>
        <end position="115"/>
    </location>
</feature>
<gene>
    <name evidence="9" type="ORF">BE15_12155</name>
</gene>